<name>A0A8S8XCD2_9PROT</name>
<reference evidence="1" key="1">
    <citation type="submission" date="2021-02" db="EMBL/GenBank/DDBJ databases">
        <title>Genome sequence of Rhodospirillales sp. strain TMPK1 isolated from soil.</title>
        <authorList>
            <person name="Nakai R."/>
            <person name="Kusada H."/>
            <person name="Tamaki H."/>
        </authorList>
    </citation>
    <scope>NUCLEOTIDE SEQUENCE</scope>
    <source>
        <strain evidence="1">TMPK1</strain>
    </source>
</reference>
<dbReference type="Proteomes" id="UP000681075">
    <property type="component" value="Unassembled WGS sequence"/>
</dbReference>
<protein>
    <submittedName>
        <fullName evidence="1">Uncharacterized protein</fullName>
    </submittedName>
</protein>
<proteinExistence type="predicted"/>
<evidence type="ECO:0000313" key="2">
    <source>
        <dbReference type="Proteomes" id="UP000681075"/>
    </source>
</evidence>
<dbReference type="AlphaFoldDB" id="A0A8S8XCD2"/>
<keyword evidence="2" id="KW-1185">Reference proteome</keyword>
<gene>
    <name evidence="1" type="ORF">TMPK1_12040</name>
</gene>
<comment type="caution">
    <text evidence="1">The sequence shown here is derived from an EMBL/GenBank/DDBJ whole genome shotgun (WGS) entry which is preliminary data.</text>
</comment>
<accession>A0A8S8XCD2</accession>
<organism evidence="1 2">
    <name type="scientific">Roseiterribacter gracilis</name>
    <dbReference type="NCBI Taxonomy" id="2812848"/>
    <lineage>
        <taxon>Bacteria</taxon>
        <taxon>Pseudomonadati</taxon>
        <taxon>Pseudomonadota</taxon>
        <taxon>Alphaproteobacteria</taxon>
        <taxon>Rhodospirillales</taxon>
        <taxon>Roseiterribacteraceae</taxon>
        <taxon>Roseiterribacter</taxon>
    </lineage>
</organism>
<sequence>MHEAELATRRRLAWLEAGLLDPGEFGHEEHVRLAFELLRRHDFIDALHRFAGGLKRMTARLGVGHKFNVTITVALASLIAERMQETPEATWDEFRDANPDLFDRKLLARSYAPERLSDERARKVFLLP</sequence>
<dbReference type="EMBL" id="BOPV01000001">
    <property type="protein sequence ID" value="GIL38967.1"/>
    <property type="molecule type" value="Genomic_DNA"/>
</dbReference>
<dbReference type="RefSeq" id="WP_420242067.1">
    <property type="nucleotide sequence ID" value="NZ_BOPV01000001.1"/>
</dbReference>
<evidence type="ECO:0000313" key="1">
    <source>
        <dbReference type="EMBL" id="GIL38967.1"/>
    </source>
</evidence>